<dbReference type="STRING" id="1237149.C900_01085"/>
<dbReference type="AlphaFoldDB" id="L8JUM6"/>
<protein>
    <recommendedName>
        <fullName evidence="3">Bacteroidetes-specific membrane protein</fullName>
    </recommendedName>
</protein>
<organism evidence="1 2">
    <name type="scientific">Fulvivirga imtechensis AK7</name>
    <dbReference type="NCBI Taxonomy" id="1237149"/>
    <lineage>
        <taxon>Bacteria</taxon>
        <taxon>Pseudomonadati</taxon>
        <taxon>Bacteroidota</taxon>
        <taxon>Cytophagia</taxon>
        <taxon>Cytophagales</taxon>
        <taxon>Fulvivirgaceae</taxon>
        <taxon>Fulvivirga</taxon>
    </lineage>
</organism>
<proteinExistence type="predicted"/>
<dbReference type="NCBIfam" id="TIGR03519">
    <property type="entry name" value="T9SS_PorP_fam"/>
    <property type="match status" value="1"/>
</dbReference>
<dbReference type="eggNOG" id="COG4772">
    <property type="taxonomic scope" value="Bacteria"/>
</dbReference>
<dbReference type="InterPro" id="IPR019861">
    <property type="entry name" value="PorP/SprF_Bacteroidetes"/>
</dbReference>
<evidence type="ECO:0008006" key="3">
    <source>
        <dbReference type="Google" id="ProtNLM"/>
    </source>
</evidence>
<keyword evidence="2" id="KW-1185">Reference proteome</keyword>
<evidence type="ECO:0000313" key="2">
    <source>
        <dbReference type="Proteomes" id="UP000011135"/>
    </source>
</evidence>
<name>L8JUM6_9BACT</name>
<reference evidence="1 2" key="1">
    <citation type="submission" date="2012-12" db="EMBL/GenBank/DDBJ databases">
        <title>Genome assembly of Fulvivirga imtechensis AK7.</title>
        <authorList>
            <person name="Nupur N."/>
            <person name="Khatri I."/>
            <person name="Kumar R."/>
            <person name="Subramanian S."/>
            <person name="Pinnaka A."/>
        </authorList>
    </citation>
    <scope>NUCLEOTIDE SEQUENCE [LARGE SCALE GENOMIC DNA]</scope>
    <source>
        <strain evidence="1 2">AK7</strain>
    </source>
</reference>
<sequence length="336" mass="37353">MALVAVAGRVSAQDAVFSQFFNSTLYLNPALAGIEKDISVSFAHRSQWRSLLFPYTTSQVSVVMPYYKSEHTEPYGHVGGIGLSVYNDVAGESKNFKTTGLNGSFAYNLPLDHKHINQITFGIQVGMINKRIDPDGLQWGEQYNPFVGFDASIASSEVGNLENTTFFDVNSGIFWWHNPIPESGKLLNSMNAGISASHMNNPNESLISGNESRLPVLYKFHGGIVFNISHHATISANTLNAYQDGVLQNNLGSYLSYKIDTEANGHLRYFIARVGSWYRVNDAVILLAELESPLFKVAFSYDWNTSSLRYSNRGIGTYEIHLSVRFADHAPPKSRY</sequence>
<accession>L8JUM6</accession>
<gene>
    <name evidence="1" type="ORF">C900_01085</name>
</gene>
<dbReference type="EMBL" id="AMZN01000015">
    <property type="protein sequence ID" value="ELR72706.1"/>
    <property type="molecule type" value="Genomic_DNA"/>
</dbReference>
<dbReference type="Pfam" id="PF11751">
    <property type="entry name" value="PorP_SprF"/>
    <property type="match status" value="1"/>
</dbReference>
<dbReference type="Proteomes" id="UP000011135">
    <property type="component" value="Unassembled WGS sequence"/>
</dbReference>
<comment type="caution">
    <text evidence="1">The sequence shown here is derived from an EMBL/GenBank/DDBJ whole genome shotgun (WGS) entry which is preliminary data.</text>
</comment>
<evidence type="ECO:0000313" key="1">
    <source>
        <dbReference type="EMBL" id="ELR72706.1"/>
    </source>
</evidence>